<protein>
    <submittedName>
        <fullName evidence="2">Uncharacterized protein</fullName>
    </submittedName>
</protein>
<accession>A0A6F8YTW9</accession>
<dbReference type="AlphaFoldDB" id="A0A6F8YTW9"/>
<organism evidence="2 3">
    <name type="scientific">Phytohabitans suffuscus</name>
    <dbReference type="NCBI Taxonomy" id="624315"/>
    <lineage>
        <taxon>Bacteria</taxon>
        <taxon>Bacillati</taxon>
        <taxon>Actinomycetota</taxon>
        <taxon>Actinomycetes</taxon>
        <taxon>Micromonosporales</taxon>
        <taxon>Micromonosporaceae</taxon>
    </lineage>
</organism>
<evidence type="ECO:0000256" key="1">
    <source>
        <dbReference type="SAM" id="Coils"/>
    </source>
</evidence>
<dbReference type="EMBL" id="AP022871">
    <property type="protein sequence ID" value="BCB89281.1"/>
    <property type="molecule type" value="Genomic_DNA"/>
</dbReference>
<reference evidence="2 3" key="1">
    <citation type="submission" date="2020-03" db="EMBL/GenBank/DDBJ databases">
        <title>Whole genome shotgun sequence of Phytohabitans suffuscus NBRC 105367.</title>
        <authorList>
            <person name="Komaki H."/>
            <person name="Tamura T."/>
        </authorList>
    </citation>
    <scope>NUCLEOTIDE SEQUENCE [LARGE SCALE GENOMIC DNA]</scope>
    <source>
        <strain evidence="2 3">NBRC 105367</strain>
    </source>
</reference>
<keyword evidence="1" id="KW-0175">Coiled coil</keyword>
<sequence length="83" mass="9325">MGKKIEHRLITVNGREMIVLDPTDFERLDAARRQIGARQASIAWLRQQLEAANTRLAELETELTKAHHQPDCPCHEATAPSAP</sequence>
<dbReference type="Proteomes" id="UP000503011">
    <property type="component" value="Chromosome"/>
</dbReference>
<dbReference type="RefSeq" id="WP_173161132.1">
    <property type="nucleotide sequence ID" value="NZ_AP022871.1"/>
</dbReference>
<evidence type="ECO:0000313" key="3">
    <source>
        <dbReference type="Proteomes" id="UP000503011"/>
    </source>
</evidence>
<keyword evidence="3" id="KW-1185">Reference proteome</keyword>
<name>A0A6F8YTW9_9ACTN</name>
<evidence type="ECO:0000313" key="2">
    <source>
        <dbReference type="EMBL" id="BCB89281.1"/>
    </source>
</evidence>
<reference evidence="2 3" key="2">
    <citation type="submission" date="2020-03" db="EMBL/GenBank/DDBJ databases">
        <authorList>
            <person name="Ichikawa N."/>
            <person name="Kimura A."/>
            <person name="Kitahashi Y."/>
            <person name="Uohara A."/>
        </authorList>
    </citation>
    <scope>NUCLEOTIDE SEQUENCE [LARGE SCALE GENOMIC DNA]</scope>
    <source>
        <strain evidence="2 3">NBRC 105367</strain>
    </source>
</reference>
<dbReference type="KEGG" id="psuu:Psuf_065940"/>
<feature type="coiled-coil region" evidence="1">
    <location>
        <begin position="42"/>
        <end position="69"/>
    </location>
</feature>
<gene>
    <name evidence="2" type="ORF">Psuf_065940</name>
</gene>
<proteinExistence type="predicted"/>